<feature type="transmembrane region" description="Helical" evidence="1">
    <location>
        <begin position="129"/>
        <end position="149"/>
    </location>
</feature>
<dbReference type="PANTHER" id="PTHR15887:SF1">
    <property type="entry name" value="TRANSMEMBRANE PROTEIN 69"/>
    <property type="match status" value="1"/>
</dbReference>
<proteinExistence type="predicted"/>
<evidence type="ECO:0000313" key="3">
    <source>
        <dbReference type="Proteomes" id="UP000627446"/>
    </source>
</evidence>
<evidence type="ECO:0000313" key="2">
    <source>
        <dbReference type="EMBL" id="MBC3881535.1"/>
    </source>
</evidence>
<organism evidence="2 3">
    <name type="scientific">Undibacterium nitidum</name>
    <dbReference type="NCBI Taxonomy" id="2762298"/>
    <lineage>
        <taxon>Bacteria</taxon>
        <taxon>Pseudomonadati</taxon>
        <taxon>Pseudomonadota</taxon>
        <taxon>Betaproteobacteria</taxon>
        <taxon>Burkholderiales</taxon>
        <taxon>Oxalobacteraceae</taxon>
        <taxon>Undibacterium</taxon>
    </lineage>
</organism>
<evidence type="ECO:0000256" key="1">
    <source>
        <dbReference type="SAM" id="Phobius"/>
    </source>
</evidence>
<dbReference type="RefSeq" id="WP_186915964.1">
    <property type="nucleotide sequence ID" value="NZ_JACOFZ010000002.1"/>
</dbReference>
<dbReference type="Pfam" id="PF11911">
    <property type="entry name" value="DUF3429"/>
    <property type="match status" value="1"/>
</dbReference>
<dbReference type="AlphaFoldDB" id="A0A923KL75"/>
<reference evidence="2" key="1">
    <citation type="submission" date="2020-08" db="EMBL/GenBank/DDBJ databases">
        <title>Novel species isolated from subtropical streams in China.</title>
        <authorList>
            <person name="Lu H."/>
        </authorList>
    </citation>
    <scope>NUCLEOTIDE SEQUENCE</scope>
    <source>
        <strain evidence="2">LX22W</strain>
    </source>
</reference>
<dbReference type="Proteomes" id="UP000627446">
    <property type="component" value="Unassembled WGS sequence"/>
</dbReference>
<name>A0A923KL75_9BURK</name>
<gene>
    <name evidence="2" type="ORF">H8K36_09140</name>
</gene>
<sequence>MNTLDKQFATRLGIAALSPFVLLMLLCCVVPLEVAEFFVSAQLVYGIAILGFLGGLHWGLSFISKERSVQDLKRDLLWGVVPTIVAWFSMAYISGAAFLVQMIAFIFSYQYDKRMYQRFDIPPWFLELRFRLTSVVVATQILMFVIFTVRSH</sequence>
<dbReference type="EMBL" id="JACOFZ010000002">
    <property type="protein sequence ID" value="MBC3881535.1"/>
    <property type="molecule type" value="Genomic_DNA"/>
</dbReference>
<comment type="caution">
    <text evidence="2">The sequence shown here is derived from an EMBL/GenBank/DDBJ whole genome shotgun (WGS) entry which is preliminary data.</text>
</comment>
<keyword evidence="1" id="KW-0812">Transmembrane</keyword>
<dbReference type="PANTHER" id="PTHR15887">
    <property type="entry name" value="TRANSMEMBRANE PROTEIN 69"/>
    <property type="match status" value="1"/>
</dbReference>
<dbReference type="InterPro" id="IPR021836">
    <property type="entry name" value="DUF3429"/>
</dbReference>
<keyword evidence="1" id="KW-0472">Membrane</keyword>
<accession>A0A923KL75</accession>
<feature type="transmembrane region" description="Helical" evidence="1">
    <location>
        <begin position="12"/>
        <end position="32"/>
    </location>
</feature>
<feature type="transmembrane region" description="Helical" evidence="1">
    <location>
        <begin position="76"/>
        <end position="109"/>
    </location>
</feature>
<keyword evidence="1" id="KW-1133">Transmembrane helix</keyword>
<feature type="transmembrane region" description="Helical" evidence="1">
    <location>
        <begin position="44"/>
        <end position="64"/>
    </location>
</feature>
<keyword evidence="3" id="KW-1185">Reference proteome</keyword>
<protein>
    <submittedName>
        <fullName evidence="2">DUF3429 domain-containing protein</fullName>
    </submittedName>
</protein>